<name>A0A5A7Q3Q5_STRAF</name>
<comment type="caution">
    <text evidence="4">The sequence shown here is derived from an EMBL/GenBank/DDBJ whole genome shotgun (WGS) entry which is preliminary data.</text>
</comment>
<evidence type="ECO:0000256" key="1">
    <source>
        <dbReference type="SAM" id="MobiDB-lite"/>
    </source>
</evidence>
<dbReference type="SUPFAM" id="SSF49503">
    <property type="entry name" value="Cupredoxins"/>
    <property type="match status" value="1"/>
</dbReference>
<evidence type="ECO:0000259" key="3">
    <source>
        <dbReference type="PROSITE" id="PS51485"/>
    </source>
</evidence>
<dbReference type="EMBL" id="BKCP01005683">
    <property type="protein sequence ID" value="GER39526.1"/>
    <property type="molecule type" value="Genomic_DNA"/>
</dbReference>
<dbReference type="GO" id="GO:0009055">
    <property type="term" value="F:electron transfer activity"/>
    <property type="evidence" value="ECO:0007669"/>
    <property type="project" value="InterPro"/>
</dbReference>
<keyword evidence="2" id="KW-0732">Signal</keyword>
<reference evidence="5" key="1">
    <citation type="journal article" date="2019" name="Curr. Biol.">
        <title>Genome Sequence of Striga asiatica Provides Insight into the Evolution of Plant Parasitism.</title>
        <authorList>
            <person name="Yoshida S."/>
            <person name="Kim S."/>
            <person name="Wafula E.K."/>
            <person name="Tanskanen J."/>
            <person name="Kim Y.M."/>
            <person name="Honaas L."/>
            <person name="Yang Z."/>
            <person name="Spallek T."/>
            <person name="Conn C.E."/>
            <person name="Ichihashi Y."/>
            <person name="Cheong K."/>
            <person name="Cui S."/>
            <person name="Der J.P."/>
            <person name="Gundlach H."/>
            <person name="Jiao Y."/>
            <person name="Hori C."/>
            <person name="Ishida J.K."/>
            <person name="Kasahara H."/>
            <person name="Kiba T."/>
            <person name="Kim M.S."/>
            <person name="Koo N."/>
            <person name="Laohavisit A."/>
            <person name="Lee Y.H."/>
            <person name="Lumba S."/>
            <person name="McCourt P."/>
            <person name="Mortimer J.C."/>
            <person name="Mutuku J.M."/>
            <person name="Nomura T."/>
            <person name="Sasaki-Sekimoto Y."/>
            <person name="Seto Y."/>
            <person name="Wang Y."/>
            <person name="Wakatake T."/>
            <person name="Sakakibara H."/>
            <person name="Demura T."/>
            <person name="Yamaguchi S."/>
            <person name="Yoneyama K."/>
            <person name="Manabe R.I."/>
            <person name="Nelson D.C."/>
            <person name="Schulman A.H."/>
            <person name="Timko M.P."/>
            <person name="dePamphilis C.W."/>
            <person name="Choi D."/>
            <person name="Shirasu K."/>
        </authorList>
    </citation>
    <scope>NUCLEOTIDE SEQUENCE [LARGE SCALE GENOMIC DNA]</scope>
    <source>
        <strain evidence="5">cv. UVA1</strain>
    </source>
</reference>
<dbReference type="Pfam" id="PF02298">
    <property type="entry name" value="Cu_bind_like"/>
    <property type="match status" value="1"/>
</dbReference>
<feature type="domain" description="Phytocyanin" evidence="3">
    <location>
        <begin position="35"/>
        <end position="151"/>
    </location>
</feature>
<proteinExistence type="predicted"/>
<protein>
    <submittedName>
        <fullName evidence="4">Early nodulin-like protein</fullName>
    </submittedName>
</protein>
<feature type="region of interest" description="Disordered" evidence="1">
    <location>
        <begin position="87"/>
        <end position="123"/>
    </location>
</feature>
<dbReference type="PANTHER" id="PTHR33021">
    <property type="entry name" value="BLUE COPPER PROTEIN"/>
    <property type="match status" value="1"/>
</dbReference>
<dbReference type="InterPro" id="IPR039391">
    <property type="entry name" value="Phytocyanin-like"/>
</dbReference>
<organism evidence="4 5">
    <name type="scientific">Striga asiatica</name>
    <name type="common">Asiatic witchweed</name>
    <name type="synonym">Buchnera asiatica</name>
    <dbReference type="NCBI Taxonomy" id="4170"/>
    <lineage>
        <taxon>Eukaryota</taxon>
        <taxon>Viridiplantae</taxon>
        <taxon>Streptophyta</taxon>
        <taxon>Embryophyta</taxon>
        <taxon>Tracheophyta</taxon>
        <taxon>Spermatophyta</taxon>
        <taxon>Magnoliopsida</taxon>
        <taxon>eudicotyledons</taxon>
        <taxon>Gunneridae</taxon>
        <taxon>Pentapetalae</taxon>
        <taxon>asterids</taxon>
        <taxon>lamiids</taxon>
        <taxon>Lamiales</taxon>
        <taxon>Orobanchaceae</taxon>
        <taxon>Buchnereae</taxon>
        <taxon>Striga</taxon>
    </lineage>
</organism>
<feature type="chain" id="PRO_5023094697" evidence="2">
    <location>
        <begin position="29"/>
        <end position="151"/>
    </location>
</feature>
<dbReference type="AlphaFoldDB" id="A0A5A7Q3Q5"/>
<evidence type="ECO:0000256" key="2">
    <source>
        <dbReference type="SAM" id="SignalP"/>
    </source>
</evidence>
<gene>
    <name evidence="4" type="ORF">STAS_16150</name>
</gene>
<dbReference type="Proteomes" id="UP000325081">
    <property type="component" value="Unassembled WGS sequence"/>
</dbReference>
<feature type="compositionally biased region" description="Basic and acidic residues" evidence="1">
    <location>
        <begin position="104"/>
        <end position="114"/>
    </location>
</feature>
<accession>A0A5A7Q3Q5</accession>
<dbReference type="Gene3D" id="2.60.40.420">
    <property type="entry name" value="Cupredoxins - blue copper proteins"/>
    <property type="match status" value="1"/>
</dbReference>
<dbReference type="InterPro" id="IPR008972">
    <property type="entry name" value="Cupredoxin"/>
</dbReference>
<dbReference type="PANTHER" id="PTHR33021:SF443">
    <property type="entry name" value="MAVICYANIN-LIKE"/>
    <property type="match status" value="1"/>
</dbReference>
<evidence type="ECO:0000313" key="5">
    <source>
        <dbReference type="Proteomes" id="UP000325081"/>
    </source>
</evidence>
<keyword evidence="5" id="KW-1185">Reference proteome</keyword>
<dbReference type="InterPro" id="IPR003245">
    <property type="entry name" value="Phytocyanin_dom"/>
</dbReference>
<dbReference type="OrthoDB" id="999845at2759"/>
<feature type="signal peptide" evidence="2">
    <location>
        <begin position="1"/>
        <end position="28"/>
    </location>
</feature>
<sequence>MSDNQHDRGMALLKREILLLLIFVGVCGFCKCNGSVYKVGDSVGWTIMGNVDYNQWASSKTFQVGDTLVFEYDQAFHNVMQKVEIRVPSSSRPTIPGPAQAPHGTEEAPQDHPIKSVGPTPSPNGAESILPKNALFSASVRLLLLLIWAYN</sequence>
<evidence type="ECO:0000313" key="4">
    <source>
        <dbReference type="EMBL" id="GER39526.1"/>
    </source>
</evidence>
<dbReference type="PROSITE" id="PS51485">
    <property type="entry name" value="PHYTOCYANIN"/>
    <property type="match status" value="1"/>
</dbReference>
<dbReference type="GO" id="GO:0005886">
    <property type="term" value="C:plasma membrane"/>
    <property type="evidence" value="ECO:0007669"/>
    <property type="project" value="TreeGrafter"/>
</dbReference>